<dbReference type="SUPFAM" id="SSF56349">
    <property type="entry name" value="DNA breaking-rejoining enzymes"/>
    <property type="match status" value="1"/>
</dbReference>
<gene>
    <name evidence="3" type="ORF">I5Q09_23925</name>
    <name evidence="2" type="ORF">IRZ65_24990</name>
</gene>
<proteinExistence type="predicted"/>
<organism evidence="3 5">
    <name type="scientific">Pseudomonas luteola</name>
    <dbReference type="NCBI Taxonomy" id="47886"/>
    <lineage>
        <taxon>Bacteria</taxon>
        <taxon>Pseudomonadati</taxon>
        <taxon>Pseudomonadota</taxon>
        <taxon>Gammaproteobacteria</taxon>
        <taxon>Pseudomonadales</taxon>
        <taxon>Pseudomonadaceae</taxon>
        <taxon>Pseudomonas</taxon>
    </lineage>
</organism>
<dbReference type="InterPro" id="IPR013762">
    <property type="entry name" value="Integrase-like_cat_sf"/>
</dbReference>
<evidence type="ECO:0000256" key="1">
    <source>
        <dbReference type="ARBA" id="ARBA00023172"/>
    </source>
</evidence>
<dbReference type="Proteomes" id="UP000626180">
    <property type="component" value="Unassembled WGS sequence"/>
</dbReference>
<evidence type="ECO:0000313" key="5">
    <source>
        <dbReference type="Proteomes" id="UP000638986"/>
    </source>
</evidence>
<protein>
    <submittedName>
        <fullName evidence="2">Integrase</fullName>
    </submittedName>
</protein>
<name>A0ABS0MYC7_PSELU</name>
<dbReference type="RefSeq" id="WP_154982428.1">
    <property type="nucleotide sequence ID" value="NZ_JADMCD010000029.1"/>
</dbReference>
<accession>A0ABS0MYC7</accession>
<reference evidence="2 4" key="1">
    <citation type="submission" date="2020-10" db="EMBL/GenBank/DDBJ databases">
        <title>Genome sequences of Pseudomonas isolates.</title>
        <authorList>
            <person name="Wessels L."/>
            <person name="Reich F."/>
            <person name="Hammerl J."/>
        </authorList>
    </citation>
    <scope>NUCLEOTIDE SEQUENCE [LARGE SCALE GENOMIC DNA]</scope>
    <source>
        <strain evidence="2 4">20-MO00624-0</strain>
    </source>
</reference>
<reference evidence="3 5" key="2">
    <citation type="submission" date="2020-11" db="EMBL/GenBank/DDBJ databases">
        <title>Enhanced detection system for hospital associated transmission using whole genome sequencing surveillance.</title>
        <authorList>
            <person name="Harrison L.H."/>
            <person name="Van Tyne D."/>
            <person name="Marsh J.W."/>
            <person name="Griffith M.P."/>
            <person name="Snyder D.J."/>
            <person name="Cooper V.S."/>
            <person name="Mustapha M."/>
        </authorList>
    </citation>
    <scope>NUCLEOTIDE SEQUENCE [LARGE SCALE GENOMIC DNA]</scope>
    <source>
        <strain evidence="3 5">PSB00013</strain>
    </source>
</reference>
<evidence type="ECO:0000313" key="3">
    <source>
        <dbReference type="EMBL" id="MBH3441730.1"/>
    </source>
</evidence>
<evidence type="ECO:0000313" key="4">
    <source>
        <dbReference type="Proteomes" id="UP000626180"/>
    </source>
</evidence>
<evidence type="ECO:0000313" key="2">
    <source>
        <dbReference type="EMBL" id="MBF8643908.1"/>
    </source>
</evidence>
<comment type="caution">
    <text evidence="3">The sequence shown here is derived from an EMBL/GenBank/DDBJ whole genome shotgun (WGS) entry which is preliminary data.</text>
</comment>
<keyword evidence="4" id="KW-1185">Reference proteome</keyword>
<dbReference type="Gene3D" id="1.10.443.10">
    <property type="entry name" value="Intergrase catalytic core"/>
    <property type="match status" value="1"/>
</dbReference>
<sequence>MMTDLAYVLDVITRIDSHISLNDLSADEIDSLRDRVIWAYSDPRSGQVRYVFGDKLFSPQGARKGVIISTGSKQFDYELKAIMLLLFHHGLREGGVSYKWHTVAQRVRTLVKFSEYCAKAGLASFRDFPALQTLRVRNLLLAFLTGNDRRSGMNAQLATSCYKSFRDAFKHLVDYGLIPCPVMELLNELTLAEIDRHEVRNRLRHAIIPTGIMKQLIAEASSYLENAENRFEDFSKAFRQTHHAIIKGNCKTLKHIISSAEYDLVKQLKETLYSYFRDLKRHTYTLILAFTGMRDAEVGALKTGSAHSRIEDGEQFYYLNSVMTKTADNAIQLDWIANELIYRAVTLLSKVNALYYERARLILEHQSHRLTETTRNKLTSGLKNQWLFGLRLTVCTSNFVVCTKGGDCVKSLRLGLYRILVTEQDLQQLETMACNYRSVAANSGNRGVPYRVGDVFKFTAHQFRHTFAWFIIANRLGDLDDIKYQFKHLHRAMSLVYAERGFQSFNELRAVIEHFGNLLNKRSLDDIVQAAETGIVAGGGGERLTRMLQALNSTEEEMIFGTDIQPHFHEIKDIIKFMTRHSDSIRGLPHGYCIKGPSCKIKNIADPSHCLYCDTYFTTPKHLPYWKAIKSNCESKLARISAMPDHTQQQFQVFKQSLEDNLFAANKIICRLLPDDMTTKRAT</sequence>
<keyword evidence="1" id="KW-0233">DNA recombination</keyword>
<dbReference type="EMBL" id="JADTXM010000027">
    <property type="protein sequence ID" value="MBH3441730.1"/>
    <property type="molecule type" value="Genomic_DNA"/>
</dbReference>
<dbReference type="EMBL" id="JADMCD010000029">
    <property type="protein sequence ID" value="MBF8643908.1"/>
    <property type="molecule type" value="Genomic_DNA"/>
</dbReference>
<dbReference type="InterPro" id="IPR011010">
    <property type="entry name" value="DNA_brk_join_enz"/>
</dbReference>
<dbReference type="Proteomes" id="UP000638986">
    <property type="component" value="Unassembled WGS sequence"/>
</dbReference>